<dbReference type="Proteomes" id="UP000184603">
    <property type="component" value="Unassembled WGS sequence"/>
</dbReference>
<organism evidence="2 3">
    <name type="scientific">Desulfopila aestuarii DSM 18488</name>
    <dbReference type="NCBI Taxonomy" id="1121416"/>
    <lineage>
        <taxon>Bacteria</taxon>
        <taxon>Pseudomonadati</taxon>
        <taxon>Thermodesulfobacteriota</taxon>
        <taxon>Desulfobulbia</taxon>
        <taxon>Desulfobulbales</taxon>
        <taxon>Desulfocapsaceae</taxon>
        <taxon>Desulfopila</taxon>
    </lineage>
</organism>
<gene>
    <name evidence="2" type="ORF">SAMN02745220_01026</name>
</gene>
<proteinExistence type="predicted"/>
<evidence type="ECO:0000313" key="3">
    <source>
        <dbReference type="Proteomes" id="UP000184603"/>
    </source>
</evidence>
<dbReference type="AlphaFoldDB" id="A0A1M7Y0X8"/>
<evidence type="ECO:0000313" key="2">
    <source>
        <dbReference type="EMBL" id="SHO45296.1"/>
    </source>
</evidence>
<sequence length="48" mass="5957">MCEDCPCKTEEPESYDPWDYRHNEDGEPIFYRDYDREHSQTPSDYEDY</sequence>
<feature type="region of interest" description="Disordered" evidence="1">
    <location>
        <begin position="1"/>
        <end position="22"/>
    </location>
</feature>
<evidence type="ECO:0000256" key="1">
    <source>
        <dbReference type="SAM" id="MobiDB-lite"/>
    </source>
</evidence>
<accession>A0A1M7Y0X8</accession>
<keyword evidence="3" id="KW-1185">Reference proteome</keyword>
<dbReference type="EMBL" id="FRFE01000004">
    <property type="protein sequence ID" value="SHO45296.1"/>
    <property type="molecule type" value="Genomic_DNA"/>
</dbReference>
<dbReference type="RefSeq" id="WP_159441224.1">
    <property type="nucleotide sequence ID" value="NZ_FRFE01000004.1"/>
</dbReference>
<protein>
    <submittedName>
        <fullName evidence="2">Uncharacterized protein</fullName>
    </submittedName>
</protein>
<feature type="compositionally biased region" description="Basic and acidic residues" evidence="1">
    <location>
        <begin position="1"/>
        <end position="11"/>
    </location>
</feature>
<reference evidence="2 3" key="1">
    <citation type="submission" date="2016-12" db="EMBL/GenBank/DDBJ databases">
        <authorList>
            <person name="Song W.-J."/>
            <person name="Kurnit D.M."/>
        </authorList>
    </citation>
    <scope>NUCLEOTIDE SEQUENCE [LARGE SCALE GENOMIC DNA]</scope>
    <source>
        <strain evidence="2 3">DSM 18488</strain>
    </source>
</reference>
<name>A0A1M7Y0X8_9BACT</name>
<dbReference type="STRING" id="1121416.SAMN02745220_01026"/>